<evidence type="ECO:0000313" key="5">
    <source>
        <dbReference type="EMBL" id="KAK8731221.1"/>
    </source>
</evidence>
<dbReference type="Pfam" id="PF08433">
    <property type="entry name" value="KTI12"/>
    <property type="match status" value="1"/>
</dbReference>
<organism evidence="5 6">
    <name type="scientific">Cherax quadricarinatus</name>
    <name type="common">Australian red claw crayfish</name>
    <dbReference type="NCBI Taxonomy" id="27406"/>
    <lineage>
        <taxon>Eukaryota</taxon>
        <taxon>Metazoa</taxon>
        <taxon>Ecdysozoa</taxon>
        <taxon>Arthropoda</taxon>
        <taxon>Crustacea</taxon>
        <taxon>Multicrustacea</taxon>
        <taxon>Malacostraca</taxon>
        <taxon>Eumalacostraca</taxon>
        <taxon>Eucarida</taxon>
        <taxon>Decapoda</taxon>
        <taxon>Pleocyemata</taxon>
        <taxon>Astacidea</taxon>
        <taxon>Parastacoidea</taxon>
        <taxon>Parastacidae</taxon>
        <taxon>Cherax</taxon>
    </lineage>
</organism>
<dbReference type="InterPro" id="IPR027417">
    <property type="entry name" value="P-loop_NTPase"/>
</dbReference>
<keyword evidence="2" id="KW-0067">ATP-binding</keyword>
<dbReference type="InterPro" id="IPR013641">
    <property type="entry name" value="KTI12/PSTK"/>
</dbReference>
<comment type="similarity">
    <text evidence="3">Belongs to the KTI12 family.</text>
</comment>
<evidence type="ECO:0000313" key="6">
    <source>
        <dbReference type="Proteomes" id="UP001445076"/>
    </source>
</evidence>
<dbReference type="EMBL" id="JARKIK010000061">
    <property type="protein sequence ID" value="KAK8731221.1"/>
    <property type="molecule type" value="Genomic_DNA"/>
</dbReference>
<keyword evidence="1" id="KW-0547">Nucleotide-binding</keyword>
<feature type="non-terminal residue" evidence="5">
    <location>
        <position position="1"/>
    </location>
</feature>
<dbReference type="SUPFAM" id="SSF52540">
    <property type="entry name" value="P-loop containing nucleoside triphosphate hydrolases"/>
    <property type="match status" value="1"/>
</dbReference>
<evidence type="ECO:0000256" key="4">
    <source>
        <dbReference type="ARBA" id="ARBA00026170"/>
    </source>
</evidence>
<dbReference type="Proteomes" id="UP001445076">
    <property type="component" value="Unassembled WGS sequence"/>
</dbReference>
<gene>
    <name evidence="5" type="ORF">OTU49_007492</name>
</gene>
<dbReference type="AlphaFoldDB" id="A0AAW0WUW8"/>
<dbReference type="GO" id="GO:0005524">
    <property type="term" value="F:ATP binding"/>
    <property type="evidence" value="ECO:0007669"/>
    <property type="project" value="UniProtKB-KW"/>
</dbReference>
<comment type="caution">
    <text evidence="5">The sequence shown here is derived from an EMBL/GenBank/DDBJ whole genome shotgun (WGS) entry which is preliminary data.</text>
</comment>
<sequence>NYKYLEAGRRMPLLLVSGFPSSGKTTRTLQIKTYLEKEKNKNVVVVSENNLLGEGKNEVFRDSRREKDIRGALKADVIRLLNKEDVVILDAANYIKGYRHGHGTRQDRKQSSMLEKCLTNL</sequence>
<accession>A0AAW0WUW8</accession>
<dbReference type="PANTHER" id="PTHR12435">
    <property type="match status" value="1"/>
</dbReference>
<name>A0AAW0WUW8_CHEQU</name>
<evidence type="ECO:0000256" key="2">
    <source>
        <dbReference type="ARBA" id="ARBA00022840"/>
    </source>
</evidence>
<protein>
    <recommendedName>
        <fullName evidence="4">Protein KTI12 homolog</fullName>
    </recommendedName>
</protein>
<evidence type="ECO:0000256" key="1">
    <source>
        <dbReference type="ARBA" id="ARBA00022741"/>
    </source>
</evidence>
<keyword evidence="6" id="KW-1185">Reference proteome</keyword>
<reference evidence="5 6" key="1">
    <citation type="journal article" date="2024" name="BMC Genomics">
        <title>Genome assembly of redclaw crayfish (Cherax quadricarinatus) provides insights into its immune adaptation and hypoxia tolerance.</title>
        <authorList>
            <person name="Liu Z."/>
            <person name="Zheng J."/>
            <person name="Li H."/>
            <person name="Fang K."/>
            <person name="Wang S."/>
            <person name="He J."/>
            <person name="Zhou D."/>
            <person name="Weng S."/>
            <person name="Chi M."/>
            <person name="Gu Z."/>
            <person name="He J."/>
            <person name="Li F."/>
            <person name="Wang M."/>
        </authorList>
    </citation>
    <scope>NUCLEOTIDE SEQUENCE [LARGE SCALE GENOMIC DNA]</scope>
    <source>
        <strain evidence="5">ZL_2023a</strain>
    </source>
</reference>
<dbReference type="Gene3D" id="3.40.50.300">
    <property type="entry name" value="P-loop containing nucleotide triphosphate hydrolases"/>
    <property type="match status" value="1"/>
</dbReference>
<evidence type="ECO:0000256" key="3">
    <source>
        <dbReference type="ARBA" id="ARBA00025768"/>
    </source>
</evidence>
<proteinExistence type="inferred from homology"/>